<organism evidence="1">
    <name type="scientific">Sesamum calycinum</name>
    <dbReference type="NCBI Taxonomy" id="2727403"/>
    <lineage>
        <taxon>Eukaryota</taxon>
        <taxon>Viridiplantae</taxon>
        <taxon>Streptophyta</taxon>
        <taxon>Embryophyta</taxon>
        <taxon>Tracheophyta</taxon>
        <taxon>Spermatophyta</taxon>
        <taxon>Magnoliopsida</taxon>
        <taxon>eudicotyledons</taxon>
        <taxon>Gunneridae</taxon>
        <taxon>Pentapetalae</taxon>
        <taxon>asterids</taxon>
        <taxon>lamiids</taxon>
        <taxon>Lamiales</taxon>
        <taxon>Pedaliaceae</taxon>
        <taxon>Sesamum</taxon>
    </lineage>
</organism>
<proteinExistence type="predicted"/>
<accession>A0AAW2IXH3</accession>
<name>A0AAW2IXH3_9LAMI</name>
<sequence length="217" mass="24360">MEEETNTTLILGRPFLATGKALTDVRKSQLTLRINDEEAVFNALKAIEHPRIIDHEAFSIDCIEMLKKNCVRLTKVVDPSMNGILKSDTIELQETKDEQMVAFCQLDAGRGETIPKLRRFLPLDGPSSPKLKPSIEKPPSLEVKSLPSHLKYAFLENDSSLPIVVSSNLIGLQEEKLKRVLKEHMTTIGWNIADIKVINLVTCTHKILMEEGHKPKA</sequence>
<dbReference type="AlphaFoldDB" id="A0AAW2IXH3"/>
<reference evidence="1" key="2">
    <citation type="journal article" date="2024" name="Plant">
        <title>Genomic evolution and insights into agronomic trait innovations of Sesamum species.</title>
        <authorList>
            <person name="Miao H."/>
            <person name="Wang L."/>
            <person name="Qu L."/>
            <person name="Liu H."/>
            <person name="Sun Y."/>
            <person name="Le M."/>
            <person name="Wang Q."/>
            <person name="Wei S."/>
            <person name="Zheng Y."/>
            <person name="Lin W."/>
            <person name="Duan Y."/>
            <person name="Cao H."/>
            <person name="Xiong S."/>
            <person name="Wang X."/>
            <person name="Wei L."/>
            <person name="Li C."/>
            <person name="Ma Q."/>
            <person name="Ju M."/>
            <person name="Zhao R."/>
            <person name="Li G."/>
            <person name="Mu C."/>
            <person name="Tian Q."/>
            <person name="Mei H."/>
            <person name="Zhang T."/>
            <person name="Gao T."/>
            <person name="Zhang H."/>
        </authorList>
    </citation>
    <scope>NUCLEOTIDE SEQUENCE</scope>
    <source>
        <strain evidence="1">KEN8</strain>
    </source>
</reference>
<dbReference type="EMBL" id="JACGWM010001850">
    <property type="protein sequence ID" value="KAL0286865.1"/>
    <property type="molecule type" value="Genomic_DNA"/>
</dbReference>
<evidence type="ECO:0000313" key="1">
    <source>
        <dbReference type="EMBL" id="KAL0286865.1"/>
    </source>
</evidence>
<gene>
    <name evidence="1" type="ORF">Scaly_2780200</name>
</gene>
<dbReference type="PANTHER" id="PTHR33067">
    <property type="entry name" value="RNA-DIRECTED DNA POLYMERASE-RELATED"/>
    <property type="match status" value="1"/>
</dbReference>
<comment type="caution">
    <text evidence="1">The sequence shown here is derived from an EMBL/GenBank/DDBJ whole genome shotgun (WGS) entry which is preliminary data.</text>
</comment>
<protein>
    <submittedName>
        <fullName evidence="1">Uncharacterized protein</fullName>
    </submittedName>
</protein>
<dbReference type="PANTHER" id="PTHR33067:SF9">
    <property type="entry name" value="RNA-DIRECTED DNA POLYMERASE"/>
    <property type="match status" value="1"/>
</dbReference>
<reference evidence="1" key="1">
    <citation type="submission" date="2020-06" db="EMBL/GenBank/DDBJ databases">
        <authorList>
            <person name="Li T."/>
            <person name="Hu X."/>
            <person name="Zhang T."/>
            <person name="Song X."/>
            <person name="Zhang H."/>
            <person name="Dai N."/>
            <person name="Sheng W."/>
            <person name="Hou X."/>
            <person name="Wei L."/>
        </authorList>
    </citation>
    <scope>NUCLEOTIDE SEQUENCE</scope>
    <source>
        <strain evidence="1">KEN8</strain>
        <tissue evidence="1">Leaf</tissue>
    </source>
</reference>